<dbReference type="SUPFAM" id="SSF47336">
    <property type="entry name" value="ACP-like"/>
    <property type="match status" value="1"/>
</dbReference>
<reference evidence="2 3" key="1">
    <citation type="submission" date="2020-09" db="EMBL/GenBank/DDBJ databases">
        <title>Novel species in genus Gordonia.</title>
        <authorList>
            <person name="Zhang G."/>
        </authorList>
    </citation>
    <scope>NUCLEOTIDE SEQUENCE [LARGE SCALE GENOMIC DNA]</scope>
    <source>
        <strain evidence="2 3">ON-33</strain>
    </source>
</reference>
<feature type="domain" description="Carrier" evidence="1">
    <location>
        <begin position="4"/>
        <end position="81"/>
    </location>
</feature>
<sequence length="97" mass="10219">MATNRSTLSREGIIGDIAEILQIPVEEIGDDTNVLDIGLDSIRLMSLVERWRAAGAVKADLVALASDPIVGTWVRELAADPAPNAASAAGATEEVHR</sequence>
<accession>A0ABR7WHW4</accession>
<dbReference type="InterPro" id="IPR036736">
    <property type="entry name" value="ACP-like_sf"/>
</dbReference>
<dbReference type="RefSeq" id="WP_190268637.1">
    <property type="nucleotide sequence ID" value="NZ_BAABAD010000004.1"/>
</dbReference>
<dbReference type="InterPro" id="IPR009081">
    <property type="entry name" value="PP-bd_ACP"/>
</dbReference>
<gene>
    <name evidence="2" type="ORF">IDF66_22220</name>
</gene>
<dbReference type="Gene3D" id="1.10.1200.10">
    <property type="entry name" value="ACP-like"/>
    <property type="match status" value="1"/>
</dbReference>
<dbReference type="Proteomes" id="UP000602395">
    <property type="component" value="Unassembled WGS sequence"/>
</dbReference>
<proteinExistence type="predicted"/>
<evidence type="ECO:0000313" key="3">
    <source>
        <dbReference type="Proteomes" id="UP000602395"/>
    </source>
</evidence>
<dbReference type="EMBL" id="JACWMS010000005">
    <property type="protein sequence ID" value="MBD1322305.1"/>
    <property type="molecule type" value="Genomic_DNA"/>
</dbReference>
<dbReference type="Pfam" id="PF00550">
    <property type="entry name" value="PP-binding"/>
    <property type="match status" value="1"/>
</dbReference>
<organism evidence="2 3">
    <name type="scientific">Gordonia hankookensis</name>
    <dbReference type="NCBI Taxonomy" id="589403"/>
    <lineage>
        <taxon>Bacteria</taxon>
        <taxon>Bacillati</taxon>
        <taxon>Actinomycetota</taxon>
        <taxon>Actinomycetes</taxon>
        <taxon>Mycobacteriales</taxon>
        <taxon>Gordoniaceae</taxon>
        <taxon>Gordonia</taxon>
    </lineage>
</organism>
<protein>
    <submittedName>
        <fullName evidence="2">Isochorismatase</fullName>
    </submittedName>
</protein>
<name>A0ABR7WHW4_9ACTN</name>
<dbReference type="PROSITE" id="PS50075">
    <property type="entry name" value="CARRIER"/>
    <property type="match status" value="1"/>
</dbReference>
<evidence type="ECO:0000259" key="1">
    <source>
        <dbReference type="PROSITE" id="PS50075"/>
    </source>
</evidence>
<comment type="caution">
    <text evidence="2">The sequence shown here is derived from an EMBL/GenBank/DDBJ whole genome shotgun (WGS) entry which is preliminary data.</text>
</comment>
<keyword evidence="3" id="KW-1185">Reference proteome</keyword>
<evidence type="ECO:0000313" key="2">
    <source>
        <dbReference type="EMBL" id="MBD1322305.1"/>
    </source>
</evidence>